<dbReference type="RefSeq" id="WP_264876387.1">
    <property type="nucleotide sequence ID" value="NZ_BLAT01000003.1"/>
</dbReference>
<comment type="caution">
    <text evidence="1">The sequence shown here is derived from an EMBL/GenBank/DDBJ whole genome shotgun (WGS) entry which is preliminary data.</text>
</comment>
<protein>
    <recommendedName>
        <fullName evidence="3">Adaptor protein ClpS core domain-containing protein</fullName>
    </recommendedName>
</protein>
<sequence>MAALLKLCEDTQFVIRYFDGKSMATITIEASSREEAIEQFKLHGYLPCDIFSID</sequence>
<evidence type="ECO:0000313" key="2">
    <source>
        <dbReference type="Proteomes" id="UP001169719"/>
    </source>
</evidence>
<evidence type="ECO:0000313" key="1">
    <source>
        <dbReference type="EMBL" id="MDN2483281.1"/>
    </source>
</evidence>
<name>A0ABT7Y5E7_9VIBR</name>
<proteinExistence type="predicted"/>
<organism evidence="1 2">
    <name type="scientific">Vibrio agarivorans</name>
    <dbReference type="NCBI Taxonomy" id="153622"/>
    <lineage>
        <taxon>Bacteria</taxon>
        <taxon>Pseudomonadati</taxon>
        <taxon>Pseudomonadota</taxon>
        <taxon>Gammaproteobacteria</taxon>
        <taxon>Vibrionales</taxon>
        <taxon>Vibrionaceae</taxon>
        <taxon>Vibrio</taxon>
    </lineage>
</organism>
<reference evidence="1" key="1">
    <citation type="submission" date="2024-05" db="EMBL/GenBank/DDBJ databases">
        <title>Genome Sequences of Four Agar- Degrading Marine Bacteria.</title>
        <authorList>
            <person name="Phillips E.K."/>
            <person name="Shaffer J.C."/>
            <person name="Henson M.W."/>
            <person name="Temperton B."/>
            <person name="Thrash C.J."/>
            <person name="Martin M.O."/>
        </authorList>
    </citation>
    <scope>NUCLEOTIDE SEQUENCE</scope>
    <source>
        <strain evidence="1">EKP203</strain>
    </source>
</reference>
<dbReference type="Proteomes" id="UP001169719">
    <property type="component" value="Unassembled WGS sequence"/>
</dbReference>
<gene>
    <name evidence="1" type="ORF">QWJ08_18215</name>
</gene>
<evidence type="ECO:0008006" key="3">
    <source>
        <dbReference type="Google" id="ProtNLM"/>
    </source>
</evidence>
<dbReference type="EMBL" id="JAUEOZ010000002">
    <property type="protein sequence ID" value="MDN2483281.1"/>
    <property type="molecule type" value="Genomic_DNA"/>
</dbReference>
<accession>A0ABT7Y5E7</accession>
<keyword evidence="2" id="KW-1185">Reference proteome</keyword>